<dbReference type="PROSITE" id="PS50850">
    <property type="entry name" value="MFS"/>
    <property type="match status" value="1"/>
</dbReference>
<name>A0A2H4SL41_CORMI</name>
<dbReference type="AlphaFoldDB" id="A0A2H4SL41"/>
<accession>A0A2H4SL41</accession>
<evidence type="ECO:0000256" key="7">
    <source>
        <dbReference type="SAM" id="Phobius"/>
    </source>
</evidence>
<feature type="compositionally biased region" description="Polar residues" evidence="6">
    <location>
        <begin position="210"/>
        <end position="240"/>
    </location>
</feature>
<keyword evidence="5 7" id="KW-0472">Membrane</keyword>
<feature type="transmembrane region" description="Helical" evidence="7">
    <location>
        <begin position="557"/>
        <end position="579"/>
    </location>
</feature>
<dbReference type="Pfam" id="PF07690">
    <property type="entry name" value="MFS_1"/>
    <property type="match status" value="1"/>
</dbReference>
<sequence>MPTYLCHGFRWHRRDMRIFVILNDLEEAAPDWVVGETTATSILDQFTKHFDFLPKISDEEAEAASYPWNGIRPTAVALHHDDNFAQPPSRVPVAHDPVLQYTWSPVKLLEEYDPDETVSPARPYAYVADHVVRVDLGADVLAEMAAYEKVTKGGQNDWFQKLRDNLQKDSDIGWHVVVCSDTDREYPDDETETRSDLDNLRLSQAEKQRPTTTMTTQSAQRGSFMTASSTRASQDQSQLWAGQDYSHMKPPPIPDDESSQGGSPGHSRRPSLRHRLSKAGLRRIFSKKDEQTQEQISTFLSPMAFRPQPGEASPSFAQTGAEFDLDDSDDDLFHLDEYDDDDDDDDEAVDLQSEVGGAEAYELRGMRGPGGPRPGSSRDEAASSSAVSARRRKARAAARTRRGSASTTASYKLYTPDEEAVVRRKFDRRLVLFLSLLFLLSFVDRSNIGNARIAGMEEDLQTTPPNNRWYEWSLTAFYITYSAFEWMSLLYRVWPAHALISIAVVAWGVVASLQAVAPSYPVLVGLRALLGIAEAAFAGVPYYLSFFYRRHELAFRVALFIAAAPLASAFASSLAWLIVRAAGRWSPVAPWRLLFLVEGLPSVLAGVVAWGVIPDAPDAAPYLTPRERKIATLRLRREKPDASDAAEDAPRLSWRDVFSVALDPIAILASAIFCMVNIAYSSLPVFLPKIIHSMGYSSLSAQALSAPPYLFTFVIVLFTAHMSDRRGSRTLPIVFHALFSASGYLILGLAEPLRLPTWVRYLAVYPATMGFFNVVTLIITWGINSQPDETRRGATFAMMQFIGQLGTLVGTRLYPDSDGPYYSTGHRVCAAVLLGAAGCAFVLRSYLKRLNRKLAEMEDNSPYGCGLGALDQDHDEAERLVGSAGYKSPSNGFRYMI</sequence>
<keyword evidence="3 7" id="KW-0812">Transmembrane</keyword>
<dbReference type="Proteomes" id="UP000323067">
    <property type="component" value="Chromosome v"/>
</dbReference>
<dbReference type="VEuPathDB" id="FungiDB:A9K55_004493"/>
<evidence type="ECO:0000256" key="3">
    <source>
        <dbReference type="ARBA" id="ARBA00022692"/>
    </source>
</evidence>
<evidence type="ECO:0000256" key="4">
    <source>
        <dbReference type="ARBA" id="ARBA00022989"/>
    </source>
</evidence>
<feature type="region of interest" description="Disordered" evidence="6">
    <location>
        <begin position="184"/>
        <end position="276"/>
    </location>
</feature>
<evidence type="ECO:0000256" key="1">
    <source>
        <dbReference type="ARBA" id="ARBA00004141"/>
    </source>
</evidence>
<dbReference type="FunFam" id="1.20.1250.20:FF:000013">
    <property type="entry name" value="MFS general substrate transporter"/>
    <property type="match status" value="1"/>
</dbReference>
<dbReference type="GO" id="GO:0016020">
    <property type="term" value="C:membrane"/>
    <property type="evidence" value="ECO:0007669"/>
    <property type="project" value="UniProtKB-SubCell"/>
</dbReference>
<keyword evidence="4 7" id="KW-1133">Transmembrane helix</keyword>
<protein>
    <submittedName>
        <fullName evidence="9">Major facilitator superfamily transporter</fullName>
    </submittedName>
</protein>
<evidence type="ECO:0000313" key="10">
    <source>
        <dbReference type="Proteomes" id="UP000323067"/>
    </source>
</evidence>
<feature type="transmembrane region" description="Helical" evidence="7">
    <location>
        <begin position="762"/>
        <end position="783"/>
    </location>
</feature>
<evidence type="ECO:0000313" key="9">
    <source>
        <dbReference type="EMBL" id="ATY63828.1"/>
    </source>
</evidence>
<dbReference type="InterPro" id="IPR020846">
    <property type="entry name" value="MFS_dom"/>
</dbReference>
<feature type="transmembrane region" description="Helical" evidence="7">
    <location>
        <begin position="523"/>
        <end position="545"/>
    </location>
</feature>
<dbReference type="SUPFAM" id="SSF103473">
    <property type="entry name" value="MFS general substrate transporter"/>
    <property type="match status" value="1"/>
</dbReference>
<dbReference type="InterPro" id="IPR036259">
    <property type="entry name" value="MFS_trans_sf"/>
</dbReference>
<feature type="transmembrane region" description="Helical" evidence="7">
    <location>
        <begin position="591"/>
        <end position="613"/>
    </location>
</feature>
<feature type="transmembrane region" description="Helical" evidence="7">
    <location>
        <begin position="700"/>
        <end position="719"/>
    </location>
</feature>
<gene>
    <name evidence="9" type="ORF">A9K55_004493</name>
</gene>
<feature type="compositionally biased region" description="Basic residues" evidence="6">
    <location>
        <begin position="266"/>
        <end position="276"/>
    </location>
</feature>
<feature type="compositionally biased region" description="Basic and acidic residues" evidence="6">
    <location>
        <begin position="192"/>
        <end position="209"/>
    </location>
</feature>
<dbReference type="PANTHER" id="PTHR43791">
    <property type="entry name" value="PERMEASE-RELATED"/>
    <property type="match status" value="1"/>
</dbReference>
<feature type="transmembrane region" description="Helical" evidence="7">
    <location>
        <begin position="731"/>
        <end position="750"/>
    </location>
</feature>
<feature type="compositionally biased region" description="Basic residues" evidence="6">
    <location>
        <begin position="389"/>
        <end position="402"/>
    </location>
</feature>
<dbReference type="FunFam" id="1.20.1250.20:FF:000018">
    <property type="entry name" value="MFS transporter permease"/>
    <property type="match status" value="1"/>
</dbReference>
<feature type="transmembrane region" description="Helical" evidence="7">
    <location>
        <begin position="660"/>
        <end position="680"/>
    </location>
</feature>
<comment type="subcellular location">
    <subcellularLocation>
        <location evidence="1">Membrane</location>
        <topology evidence="1">Multi-pass membrane protein</topology>
    </subcellularLocation>
</comment>
<evidence type="ECO:0000256" key="2">
    <source>
        <dbReference type="ARBA" id="ARBA00022448"/>
    </source>
</evidence>
<dbReference type="Gene3D" id="1.20.1250.20">
    <property type="entry name" value="MFS general substrate transporter like domains"/>
    <property type="match status" value="1"/>
</dbReference>
<evidence type="ECO:0000256" key="5">
    <source>
        <dbReference type="ARBA" id="ARBA00023136"/>
    </source>
</evidence>
<keyword evidence="2" id="KW-0813">Transport</keyword>
<feature type="transmembrane region" description="Helical" evidence="7">
    <location>
        <begin position="498"/>
        <end position="517"/>
    </location>
</feature>
<feature type="domain" description="Major facilitator superfamily (MFS) profile" evidence="8">
    <location>
        <begin position="430"/>
        <end position="853"/>
    </location>
</feature>
<feature type="region of interest" description="Disordered" evidence="6">
    <location>
        <begin position="363"/>
        <end position="403"/>
    </location>
</feature>
<dbReference type="VEuPathDB" id="FungiDB:CCM_04149"/>
<dbReference type="EMBL" id="CP023325">
    <property type="protein sequence ID" value="ATY63828.1"/>
    <property type="molecule type" value="Genomic_DNA"/>
</dbReference>
<evidence type="ECO:0000259" key="8">
    <source>
        <dbReference type="PROSITE" id="PS50850"/>
    </source>
</evidence>
<feature type="transmembrane region" description="Helical" evidence="7">
    <location>
        <begin position="825"/>
        <end position="847"/>
    </location>
</feature>
<evidence type="ECO:0000256" key="6">
    <source>
        <dbReference type="SAM" id="MobiDB-lite"/>
    </source>
</evidence>
<proteinExistence type="predicted"/>
<dbReference type="GO" id="GO:0022857">
    <property type="term" value="F:transmembrane transporter activity"/>
    <property type="evidence" value="ECO:0007669"/>
    <property type="project" value="InterPro"/>
</dbReference>
<dbReference type="PANTHER" id="PTHR43791:SF27">
    <property type="entry name" value="TRANSPORTER, PUTATIVE (AFU_ORTHOLOGUE AFUA_2G15730)-RELATED"/>
    <property type="match status" value="1"/>
</dbReference>
<reference evidence="9 10" key="1">
    <citation type="journal article" date="2017" name="BMC Genomics">
        <title>Chromosome level assembly and secondary metabolite potential of the parasitic fungus Cordyceps militaris.</title>
        <authorList>
            <person name="Kramer G.J."/>
            <person name="Nodwell J.R."/>
        </authorList>
    </citation>
    <scope>NUCLEOTIDE SEQUENCE [LARGE SCALE GENOMIC DNA]</scope>
    <source>
        <strain evidence="9 10">ATCC 34164</strain>
    </source>
</reference>
<dbReference type="InterPro" id="IPR011701">
    <property type="entry name" value="MFS"/>
</dbReference>
<organism evidence="9 10">
    <name type="scientific">Cordyceps militaris</name>
    <name type="common">Caterpillar fungus</name>
    <name type="synonym">Clavaria militaris</name>
    <dbReference type="NCBI Taxonomy" id="73501"/>
    <lineage>
        <taxon>Eukaryota</taxon>
        <taxon>Fungi</taxon>
        <taxon>Dikarya</taxon>
        <taxon>Ascomycota</taxon>
        <taxon>Pezizomycotina</taxon>
        <taxon>Sordariomycetes</taxon>
        <taxon>Hypocreomycetidae</taxon>
        <taxon>Hypocreales</taxon>
        <taxon>Cordycipitaceae</taxon>
        <taxon>Cordyceps</taxon>
    </lineage>
</organism>
<dbReference type="OrthoDB" id="2985014at2759"/>
<feature type="region of interest" description="Disordered" evidence="6">
    <location>
        <begin position="304"/>
        <end position="332"/>
    </location>
</feature>